<name>A0A9W8I9Z3_9FUNG</name>
<dbReference type="Pfam" id="PF13865">
    <property type="entry name" value="FoP_duplication"/>
    <property type="match status" value="1"/>
</dbReference>
<keyword evidence="6" id="KW-1185">Reference proteome</keyword>
<reference evidence="5" key="1">
    <citation type="submission" date="2022-07" db="EMBL/GenBank/DDBJ databases">
        <title>Phylogenomic reconstructions and comparative analyses of Kickxellomycotina fungi.</title>
        <authorList>
            <person name="Reynolds N.K."/>
            <person name="Stajich J.E."/>
            <person name="Barry K."/>
            <person name="Grigoriev I.V."/>
            <person name="Crous P."/>
            <person name="Smith M.E."/>
        </authorList>
    </citation>
    <scope>NUCLEOTIDE SEQUENCE</scope>
    <source>
        <strain evidence="5">NRRL 1566</strain>
    </source>
</reference>
<dbReference type="PROSITE" id="PS50102">
    <property type="entry name" value="RRM"/>
    <property type="match status" value="1"/>
</dbReference>
<dbReference type="GO" id="GO:0006406">
    <property type="term" value="P:mRNA export from nucleus"/>
    <property type="evidence" value="ECO:0007669"/>
    <property type="project" value="TreeGrafter"/>
</dbReference>
<evidence type="ECO:0000256" key="1">
    <source>
        <dbReference type="ARBA" id="ARBA00022884"/>
    </source>
</evidence>
<dbReference type="InterPro" id="IPR051229">
    <property type="entry name" value="ALYREF_mRNA_export"/>
</dbReference>
<dbReference type="Gene3D" id="3.30.70.330">
    <property type="match status" value="1"/>
</dbReference>
<dbReference type="GO" id="GO:0003729">
    <property type="term" value="F:mRNA binding"/>
    <property type="evidence" value="ECO:0007669"/>
    <property type="project" value="TreeGrafter"/>
</dbReference>
<dbReference type="Proteomes" id="UP001139887">
    <property type="component" value="Unassembled WGS sequence"/>
</dbReference>
<dbReference type="EMBL" id="JANBUW010000014">
    <property type="protein sequence ID" value="KAJ2851297.1"/>
    <property type="molecule type" value="Genomic_DNA"/>
</dbReference>
<dbReference type="AlphaFoldDB" id="A0A9W8I9Z3"/>
<feature type="compositionally biased region" description="Low complexity" evidence="3">
    <location>
        <begin position="180"/>
        <end position="189"/>
    </location>
</feature>
<sequence length="250" mass="27607">MATHLDQSLDDIIKNTPRNRGGRRSGGRNQNRNSPYSRRDGGVQKRDGGKKQQQSSQMMMLNNPAYLAALQQQQQQQTRGPGKILISNLDYGVTEADLRALFQQIGPLSRVTLNYNRKGTSNGSGEVVFKNASHAQVAYDRYHDVELDHRKMRIEVVASSVAPAVVPMIIPQMMPQAFEQQQQQQSKGSSGRGKRGGNSQQNSNNAQGSNKSGGRGRRGGRAARENKPMPTAEELDAELDEYMKDVEPTA</sequence>
<feature type="region of interest" description="Disordered" evidence="3">
    <location>
        <begin position="177"/>
        <end position="250"/>
    </location>
</feature>
<dbReference type="Pfam" id="PF00076">
    <property type="entry name" value="RRM_1"/>
    <property type="match status" value="1"/>
</dbReference>
<dbReference type="InterPro" id="IPR000504">
    <property type="entry name" value="RRM_dom"/>
</dbReference>
<dbReference type="InterPro" id="IPR035979">
    <property type="entry name" value="RBD_domain_sf"/>
</dbReference>
<evidence type="ECO:0000259" key="4">
    <source>
        <dbReference type="PROSITE" id="PS50102"/>
    </source>
</evidence>
<feature type="compositionally biased region" description="Basic and acidic residues" evidence="3">
    <location>
        <begin position="241"/>
        <end position="250"/>
    </location>
</feature>
<dbReference type="SMART" id="SM01218">
    <property type="entry name" value="FoP_duplication"/>
    <property type="match status" value="1"/>
</dbReference>
<dbReference type="InterPro" id="IPR025715">
    <property type="entry name" value="FoP_C"/>
</dbReference>
<dbReference type="PANTHER" id="PTHR19965">
    <property type="entry name" value="RNA AND EXPORT FACTOR BINDING PROTEIN"/>
    <property type="match status" value="1"/>
</dbReference>
<gene>
    <name evidence="5" type="ORF">IWW36_001194</name>
</gene>
<evidence type="ECO:0000256" key="2">
    <source>
        <dbReference type="PROSITE-ProRule" id="PRU00176"/>
    </source>
</evidence>
<evidence type="ECO:0000313" key="5">
    <source>
        <dbReference type="EMBL" id="KAJ2851297.1"/>
    </source>
</evidence>
<feature type="compositionally biased region" description="Basic and acidic residues" evidence="3">
    <location>
        <begin position="37"/>
        <end position="50"/>
    </location>
</feature>
<dbReference type="SUPFAM" id="SSF54928">
    <property type="entry name" value="RNA-binding domain, RBD"/>
    <property type="match status" value="1"/>
</dbReference>
<dbReference type="GO" id="GO:0005634">
    <property type="term" value="C:nucleus"/>
    <property type="evidence" value="ECO:0007669"/>
    <property type="project" value="TreeGrafter"/>
</dbReference>
<protein>
    <recommendedName>
        <fullName evidence="4">RRM domain-containing protein</fullName>
    </recommendedName>
</protein>
<accession>A0A9W8I9Z3</accession>
<proteinExistence type="predicted"/>
<dbReference type="CDD" id="cd12418">
    <property type="entry name" value="RRM_Aly_REF_like"/>
    <property type="match status" value="1"/>
</dbReference>
<keyword evidence="1 2" id="KW-0694">RNA-binding</keyword>
<dbReference type="PANTHER" id="PTHR19965:SF82">
    <property type="entry name" value="THO COMPLEX SUBUNIT 4"/>
    <property type="match status" value="1"/>
</dbReference>
<feature type="compositionally biased region" description="Low complexity" evidence="3">
    <location>
        <begin position="197"/>
        <end position="212"/>
    </location>
</feature>
<organism evidence="5 6">
    <name type="scientific">Coemansia brasiliensis</name>
    <dbReference type="NCBI Taxonomy" id="2650707"/>
    <lineage>
        <taxon>Eukaryota</taxon>
        <taxon>Fungi</taxon>
        <taxon>Fungi incertae sedis</taxon>
        <taxon>Zoopagomycota</taxon>
        <taxon>Kickxellomycotina</taxon>
        <taxon>Kickxellomycetes</taxon>
        <taxon>Kickxellales</taxon>
        <taxon>Kickxellaceae</taxon>
        <taxon>Coemansia</taxon>
    </lineage>
</organism>
<feature type="region of interest" description="Disordered" evidence="3">
    <location>
        <begin position="1"/>
        <end position="56"/>
    </location>
</feature>
<dbReference type="OrthoDB" id="1049195at2759"/>
<evidence type="ECO:0000313" key="6">
    <source>
        <dbReference type="Proteomes" id="UP001139887"/>
    </source>
</evidence>
<feature type="domain" description="RRM" evidence="4">
    <location>
        <begin position="82"/>
        <end position="159"/>
    </location>
</feature>
<dbReference type="SMART" id="SM00360">
    <property type="entry name" value="RRM"/>
    <property type="match status" value="1"/>
</dbReference>
<comment type="caution">
    <text evidence="5">The sequence shown here is derived from an EMBL/GenBank/DDBJ whole genome shotgun (WGS) entry which is preliminary data.</text>
</comment>
<evidence type="ECO:0000256" key="3">
    <source>
        <dbReference type="SAM" id="MobiDB-lite"/>
    </source>
</evidence>
<dbReference type="InterPro" id="IPR012677">
    <property type="entry name" value="Nucleotide-bd_a/b_plait_sf"/>
</dbReference>